<dbReference type="PANTHER" id="PTHR42759">
    <property type="entry name" value="MOXR FAMILY PROTEIN"/>
    <property type="match status" value="1"/>
</dbReference>
<reference evidence="2 3" key="1">
    <citation type="submission" date="2023-09" db="EMBL/GenBank/DDBJ databases">
        <title>Pyrofollis japonicus gen. nov. sp. nov., a novel member of the family Pyrodictiaceae isolated from the Iheya North hydrothermal field.</title>
        <authorList>
            <person name="Miyazaki U."/>
            <person name="Sanari M."/>
            <person name="Tame A."/>
            <person name="Kitajima M."/>
            <person name="Okamoto A."/>
            <person name="Sawayama S."/>
            <person name="Miyazaki J."/>
            <person name="Takai K."/>
            <person name="Nakagawa S."/>
        </authorList>
    </citation>
    <scope>NUCLEOTIDE SEQUENCE [LARGE SCALE GENOMIC DNA]</scope>
    <source>
        <strain evidence="2 3">AV2</strain>
    </source>
</reference>
<dbReference type="RefSeq" id="WP_338250279.1">
    <property type="nucleotide sequence ID" value="NZ_AP028907.1"/>
</dbReference>
<name>A0ABN6ZR24_9CREN</name>
<organism evidence="2 3">
    <name type="scientific">Pyrodictium abyssi</name>
    <dbReference type="NCBI Taxonomy" id="54256"/>
    <lineage>
        <taxon>Archaea</taxon>
        <taxon>Thermoproteota</taxon>
        <taxon>Thermoprotei</taxon>
        <taxon>Desulfurococcales</taxon>
        <taxon>Pyrodictiaceae</taxon>
        <taxon>Pyrodictium</taxon>
    </lineage>
</organism>
<dbReference type="Pfam" id="PF07726">
    <property type="entry name" value="AAA_3"/>
    <property type="match status" value="1"/>
</dbReference>
<proteinExistence type="predicted"/>
<feature type="domain" description="AAA+ ATPase" evidence="1">
    <location>
        <begin position="41"/>
        <end position="182"/>
    </location>
</feature>
<dbReference type="InterPro" id="IPR041628">
    <property type="entry name" value="ChlI/MoxR_AAA_lid"/>
</dbReference>
<dbReference type="PIRSF" id="PIRSF002849">
    <property type="entry name" value="AAA_ATPase_chaperone_MoxR_prd"/>
    <property type="match status" value="1"/>
</dbReference>
<dbReference type="PANTHER" id="PTHR42759:SF1">
    <property type="entry name" value="MAGNESIUM-CHELATASE SUBUNIT CHLD"/>
    <property type="match status" value="1"/>
</dbReference>
<dbReference type="InterPro" id="IPR011703">
    <property type="entry name" value="ATPase_AAA-3"/>
</dbReference>
<protein>
    <submittedName>
        <fullName evidence="2">MoxR family ATPase</fullName>
    </submittedName>
</protein>
<evidence type="ECO:0000313" key="2">
    <source>
        <dbReference type="EMBL" id="BES82707.1"/>
    </source>
</evidence>
<dbReference type="InterPro" id="IPR027417">
    <property type="entry name" value="P-loop_NTPase"/>
</dbReference>
<dbReference type="GeneID" id="89290279"/>
<dbReference type="InterPro" id="IPR003593">
    <property type="entry name" value="AAA+_ATPase"/>
</dbReference>
<evidence type="ECO:0000259" key="1">
    <source>
        <dbReference type="SMART" id="SM00382"/>
    </source>
</evidence>
<dbReference type="CDD" id="cd00009">
    <property type="entry name" value="AAA"/>
    <property type="match status" value="1"/>
</dbReference>
<dbReference type="SMART" id="SM00382">
    <property type="entry name" value="AAA"/>
    <property type="match status" value="1"/>
</dbReference>
<dbReference type="Proteomes" id="UP001341135">
    <property type="component" value="Chromosome"/>
</dbReference>
<sequence>MSTASPARLVAGLAEKVAREVSKVVYGLEDELKIILASLLVGGHVLLEGMPGVAKTTLAKALASSMRLEFRRIQFTPDLLPSDIIGTMIYDQRSGEFRLRRGPVFTNILLADEINRASPRTQSALLEAMQERQVTIEGNTLPLPEPFLVIATQNPIELEGTFPLPEAQIDRFLVKVSIPMPGREVLRRILRGLETIEKWPVEPVANRDEILEARRAIWRVEVSDPVVDYIIDLVEETHRHPDVRLGASPRAAIALQQLARALAAMEGRGYVIPDDVKTAARYVLVHRIILRPEAEAEGRRPEDVVESVLSSVRVPVP</sequence>
<dbReference type="EMBL" id="AP028907">
    <property type="protein sequence ID" value="BES82707.1"/>
    <property type="molecule type" value="Genomic_DNA"/>
</dbReference>
<dbReference type="InterPro" id="IPR050764">
    <property type="entry name" value="CbbQ/NirQ/NorQ/GpvN"/>
</dbReference>
<dbReference type="Pfam" id="PF17863">
    <property type="entry name" value="AAA_lid_2"/>
    <property type="match status" value="1"/>
</dbReference>
<gene>
    <name evidence="2" type="ORF">PABY_22740</name>
</gene>
<dbReference type="SUPFAM" id="SSF52540">
    <property type="entry name" value="P-loop containing nucleoside triphosphate hydrolases"/>
    <property type="match status" value="1"/>
</dbReference>
<dbReference type="Gene3D" id="1.10.8.80">
    <property type="entry name" value="Magnesium chelatase subunit I, C-Terminal domain"/>
    <property type="match status" value="1"/>
</dbReference>
<dbReference type="Gene3D" id="3.40.50.300">
    <property type="entry name" value="P-loop containing nucleotide triphosphate hydrolases"/>
    <property type="match status" value="1"/>
</dbReference>
<accession>A0ABN6ZR24</accession>
<keyword evidence="3" id="KW-1185">Reference proteome</keyword>
<evidence type="ECO:0000313" key="3">
    <source>
        <dbReference type="Proteomes" id="UP001341135"/>
    </source>
</evidence>